<dbReference type="GO" id="GO:0005739">
    <property type="term" value="C:mitochondrion"/>
    <property type="evidence" value="ECO:0007669"/>
    <property type="project" value="TreeGrafter"/>
</dbReference>
<evidence type="ECO:0000313" key="7">
    <source>
        <dbReference type="EMBL" id="KAH9815702.1"/>
    </source>
</evidence>
<dbReference type="GO" id="GO:0004497">
    <property type="term" value="F:monooxygenase activity"/>
    <property type="evidence" value="ECO:0007669"/>
    <property type="project" value="UniProtKB-KW"/>
</dbReference>
<sequence>MASSALLRRVLALPPALRRSIYTTSTPTPTPDIFDVVTIGGGPVGLSFVSALRSHPSTQHLKIALVDSQDLSASRPASGGDGYSNRCSSLTRRSLGFLRRIGAWDWVVEERTQGYHGIEVWDGVSGSKVRFDAVGQGGGWWDAVVDWTTGTVATMCENNNVLSALLQHLHHQTSTGGAPFTMLDRTKVETIQLGPEPPDDTSPDLSQWPIVETTHGSLAARLLVGADGANSPHGIVATLHLDHHFHPDDHRAAYQRFLPTGPIALLPLPGNRASLVWSTTPHHAATLKALPPEDFVAAVNAAFRLMPVDINYMLTSPHPPRPSGELSWRESATSPSSTGLPPTLPRVVAVQPNTTASFPLRMRHADTYTAHRVALIGDAPTPSTPSPAKSLAAHLAYGVDHGMDIGTCWTLDTYNSDRWAANHAMLGVCDKLQRLYSAEAGPVVWGRSVGLEVVDRLGPLKGMLMGAASGRA</sequence>
<organism evidence="7 8">
    <name type="scientific">Teratosphaeria destructans</name>
    <dbReference type="NCBI Taxonomy" id="418781"/>
    <lineage>
        <taxon>Eukaryota</taxon>
        <taxon>Fungi</taxon>
        <taxon>Dikarya</taxon>
        <taxon>Ascomycota</taxon>
        <taxon>Pezizomycotina</taxon>
        <taxon>Dothideomycetes</taxon>
        <taxon>Dothideomycetidae</taxon>
        <taxon>Mycosphaerellales</taxon>
        <taxon>Teratosphaeriaceae</taxon>
        <taxon>Teratosphaeria</taxon>
    </lineage>
</organism>
<keyword evidence="5 7" id="KW-0503">Monooxygenase</keyword>
<dbReference type="GO" id="GO:0016705">
    <property type="term" value="F:oxidoreductase activity, acting on paired donors, with incorporation or reduction of molecular oxygen"/>
    <property type="evidence" value="ECO:0007669"/>
    <property type="project" value="InterPro"/>
</dbReference>
<keyword evidence="3" id="KW-0274">FAD</keyword>
<proteinExistence type="predicted"/>
<dbReference type="GO" id="GO:0006744">
    <property type="term" value="P:ubiquinone biosynthetic process"/>
    <property type="evidence" value="ECO:0007669"/>
    <property type="project" value="InterPro"/>
</dbReference>
<comment type="caution">
    <text evidence="7">The sequence shown here is derived from an EMBL/GenBank/DDBJ whole genome shotgun (WGS) entry which is preliminary data.</text>
</comment>
<reference evidence="7 8" key="1">
    <citation type="journal article" date="2018" name="IMA Fungus">
        <title>IMA Genome-F 10: Nine draft genome sequences of Claviceps purpurea s.lat., including C. arundinis, C. humidiphila, and C. cf. spartinae, pseudomolecules for the pitch canker pathogen Fusarium circinatum, draft genome of Davidsoniella eucalypti, Grosmannia galeiformis, Quambalaria eucalypti, and Teratosphaeria destructans.</title>
        <authorList>
            <person name="Wingfield B.D."/>
            <person name="Liu M."/>
            <person name="Nguyen H.D."/>
            <person name="Lane F.A."/>
            <person name="Morgan S.W."/>
            <person name="De Vos L."/>
            <person name="Wilken P.M."/>
            <person name="Duong T.A."/>
            <person name="Aylward J."/>
            <person name="Coetzee M.P."/>
            <person name="Dadej K."/>
            <person name="De Beer Z.W."/>
            <person name="Findlay W."/>
            <person name="Havenga M."/>
            <person name="Kolarik M."/>
            <person name="Menzies J.G."/>
            <person name="Naidoo K."/>
            <person name="Pochopski O."/>
            <person name="Shoukouhi P."/>
            <person name="Santana Q.C."/>
            <person name="Seifert K.A."/>
            <person name="Soal N."/>
            <person name="Steenkamp E.T."/>
            <person name="Tatham C.T."/>
            <person name="van der Nest M.A."/>
            <person name="Wingfield M.J."/>
        </authorList>
    </citation>
    <scope>NUCLEOTIDE SEQUENCE [LARGE SCALE GENOMIC DNA]</scope>
    <source>
        <strain evidence="7">CMW44962</strain>
    </source>
</reference>
<dbReference type="GO" id="GO:0050660">
    <property type="term" value="F:flavin adenine dinucleotide binding"/>
    <property type="evidence" value="ECO:0007669"/>
    <property type="project" value="InterPro"/>
</dbReference>
<dbReference type="InterPro" id="IPR036188">
    <property type="entry name" value="FAD/NAD-bd_sf"/>
</dbReference>
<keyword evidence="4" id="KW-0560">Oxidoreductase</keyword>
<dbReference type="AlphaFoldDB" id="A0A9W7VYV5"/>
<keyword evidence="8" id="KW-1185">Reference proteome</keyword>
<protein>
    <submittedName>
        <fullName evidence="7">Ubiquinone biosynthesis monooxygenase COQ6, mitochondrial</fullName>
    </submittedName>
</protein>
<dbReference type="PANTHER" id="PTHR43876">
    <property type="entry name" value="UBIQUINONE BIOSYNTHESIS MONOOXYGENASE COQ6, MITOCHONDRIAL"/>
    <property type="match status" value="1"/>
</dbReference>
<keyword evidence="2" id="KW-0285">Flavoprotein</keyword>
<dbReference type="EMBL" id="RIBY02002422">
    <property type="protein sequence ID" value="KAH9815702.1"/>
    <property type="molecule type" value="Genomic_DNA"/>
</dbReference>
<dbReference type="PRINTS" id="PR00420">
    <property type="entry name" value="RNGMNOXGNASE"/>
</dbReference>
<reference evidence="7 8" key="2">
    <citation type="journal article" date="2021" name="Curr. Genet.">
        <title>Genetic response to nitrogen starvation in the aggressive Eucalyptus foliar pathogen Teratosphaeria destructans.</title>
        <authorList>
            <person name="Havenga M."/>
            <person name="Wingfield B.D."/>
            <person name="Wingfield M.J."/>
            <person name="Dreyer L.L."/>
            <person name="Roets F."/>
            <person name="Aylward J."/>
        </authorList>
    </citation>
    <scope>NUCLEOTIDE SEQUENCE [LARGE SCALE GENOMIC DNA]</scope>
    <source>
        <strain evidence="7">CMW44962</strain>
    </source>
</reference>
<keyword evidence="7" id="KW-0830">Ubiquinone</keyword>
<dbReference type="InterPro" id="IPR051205">
    <property type="entry name" value="UbiH/COQ6_monooxygenase"/>
</dbReference>
<dbReference type="PANTHER" id="PTHR43876:SF7">
    <property type="entry name" value="UBIQUINONE BIOSYNTHESIS MONOOXYGENASE COQ6, MITOCHONDRIAL"/>
    <property type="match status" value="1"/>
</dbReference>
<gene>
    <name evidence="7" type="ORF">Tdes44962_MAKER00950</name>
</gene>
<evidence type="ECO:0000256" key="5">
    <source>
        <dbReference type="ARBA" id="ARBA00023033"/>
    </source>
</evidence>
<dbReference type="OrthoDB" id="683240at2759"/>
<dbReference type="InterPro" id="IPR010971">
    <property type="entry name" value="UbiH/COQ6"/>
</dbReference>
<evidence type="ECO:0000256" key="4">
    <source>
        <dbReference type="ARBA" id="ARBA00023002"/>
    </source>
</evidence>
<name>A0A9W7VYV5_9PEZI</name>
<evidence type="ECO:0000256" key="3">
    <source>
        <dbReference type="ARBA" id="ARBA00022827"/>
    </source>
</evidence>
<feature type="region of interest" description="Disordered" evidence="6">
    <location>
        <begin position="319"/>
        <end position="345"/>
    </location>
</feature>
<comment type="cofactor">
    <cofactor evidence="1">
        <name>FAD</name>
        <dbReference type="ChEBI" id="CHEBI:57692"/>
    </cofactor>
</comment>
<dbReference type="SUPFAM" id="SSF51905">
    <property type="entry name" value="FAD/NAD(P)-binding domain"/>
    <property type="match status" value="1"/>
</dbReference>
<evidence type="ECO:0000256" key="6">
    <source>
        <dbReference type="SAM" id="MobiDB-lite"/>
    </source>
</evidence>
<dbReference type="NCBIfam" id="TIGR01988">
    <property type="entry name" value="Ubi-OHases"/>
    <property type="match status" value="1"/>
</dbReference>
<dbReference type="Proteomes" id="UP001138500">
    <property type="component" value="Unassembled WGS sequence"/>
</dbReference>
<dbReference type="Gene3D" id="3.50.50.60">
    <property type="entry name" value="FAD/NAD(P)-binding domain"/>
    <property type="match status" value="2"/>
</dbReference>
<feature type="compositionally biased region" description="Low complexity" evidence="6">
    <location>
        <begin position="331"/>
        <end position="341"/>
    </location>
</feature>
<accession>A0A9W7VYV5</accession>
<evidence type="ECO:0000256" key="1">
    <source>
        <dbReference type="ARBA" id="ARBA00001974"/>
    </source>
</evidence>
<evidence type="ECO:0000313" key="8">
    <source>
        <dbReference type="Proteomes" id="UP001138500"/>
    </source>
</evidence>
<evidence type="ECO:0000256" key="2">
    <source>
        <dbReference type="ARBA" id="ARBA00022630"/>
    </source>
</evidence>